<evidence type="ECO:0000313" key="3">
    <source>
        <dbReference type="Proteomes" id="UP001139103"/>
    </source>
</evidence>
<dbReference type="AlphaFoldDB" id="A0A9X1MSG8"/>
<feature type="chain" id="PRO_5040854283" evidence="1">
    <location>
        <begin position="23"/>
        <end position="302"/>
    </location>
</feature>
<feature type="signal peptide" evidence="1">
    <location>
        <begin position="1"/>
        <end position="22"/>
    </location>
</feature>
<dbReference type="InterPro" id="IPR045383">
    <property type="entry name" value="DUF6528"/>
</dbReference>
<evidence type="ECO:0000256" key="1">
    <source>
        <dbReference type="SAM" id="SignalP"/>
    </source>
</evidence>
<dbReference type="SUPFAM" id="SSF101908">
    <property type="entry name" value="Putative isomerase YbhE"/>
    <property type="match status" value="1"/>
</dbReference>
<comment type="caution">
    <text evidence="2">The sequence shown here is derived from an EMBL/GenBank/DDBJ whole genome shotgun (WGS) entry which is preliminary data.</text>
</comment>
<keyword evidence="3" id="KW-1185">Reference proteome</keyword>
<organism evidence="2 3">
    <name type="scientific">Blastopirellula sediminis</name>
    <dbReference type="NCBI Taxonomy" id="2894196"/>
    <lineage>
        <taxon>Bacteria</taxon>
        <taxon>Pseudomonadati</taxon>
        <taxon>Planctomycetota</taxon>
        <taxon>Planctomycetia</taxon>
        <taxon>Pirellulales</taxon>
        <taxon>Pirellulaceae</taxon>
        <taxon>Blastopirellula</taxon>
    </lineage>
</organism>
<dbReference type="Pfam" id="PF20138">
    <property type="entry name" value="DUF6528"/>
    <property type="match status" value="1"/>
</dbReference>
<accession>A0A9X1MSG8</accession>
<proteinExistence type="predicted"/>
<sequence length="302" mass="33498">MTSACRLLAFIFALIVPLAAVAQEADKAGRSSSQNLLLCAGQDEMFVIDADAAEQGAGEKLWSWKAANLPDATPELIKQFNNLDECRAIRGGTQILLTASNGGCALIDRSTSKMLWKGYATNAHSIELLPNNRVVVASSVNGNRLILFDLAKSDAPQFQTPLHSAHGVIWDESRKLLWAIGFDQLQTYELVDWESDKPSLRLVDQYELPTEGGHDLRAVPNSADLILSTHEHVYLFDRNEKKFRLHPEAADLEHVKAADVNPETGRLLIGFWKSEMRFFSPAGAITFPANKPYKIRWLAEAK</sequence>
<keyword evidence="1" id="KW-0732">Signal</keyword>
<name>A0A9X1MSG8_9BACT</name>
<evidence type="ECO:0000313" key="2">
    <source>
        <dbReference type="EMBL" id="MCC9631951.1"/>
    </source>
</evidence>
<dbReference type="RefSeq" id="WP_230224811.1">
    <property type="nucleotide sequence ID" value="NZ_JAJKFT010000010.1"/>
</dbReference>
<gene>
    <name evidence="2" type="ORF">LOC68_26445</name>
</gene>
<dbReference type="Proteomes" id="UP001139103">
    <property type="component" value="Unassembled WGS sequence"/>
</dbReference>
<reference evidence="2" key="1">
    <citation type="submission" date="2021-11" db="EMBL/GenBank/DDBJ databases">
        <title>Genome sequence.</title>
        <authorList>
            <person name="Sun Q."/>
        </authorList>
    </citation>
    <scope>NUCLEOTIDE SEQUENCE</scope>
    <source>
        <strain evidence="2">JC732</strain>
    </source>
</reference>
<protein>
    <submittedName>
        <fullName evidence="2">DUF6528 family protein</fullName>
    </submittedName>
</protein>
<dbReference type="EMBL" id="JAJKFT010000010">
    <property type="protein sequence ID" value="MCC9631951.1"/>
    <property type="molecule type" value="Genomic_DNA"/>
</dbReference>